<keyword evidence="2" id="KW-1185">Reference proteome</keyword>
<organism evidence="1">
    <name type="scientific">Vecturithrix granuli</name>
    <dbReference type="NCBI Taxonomy" id="1499967"/>
    <lineage>
        <taxon>Bacteria</taxon>
        <taxon>Candidatus Moduliflexota</taxon>
        <taxon>Candidatus Vecturitrichia</taxon>
        <taxon>Candidatus Vecturitrichales</taxon>
        <taxon>Candidatus Vecturitrichaceae</taxon>
        <taxon>Candidatus Vecturithrix</taxon>
    </lineage>
</organism>
<gene>
    <name evidence="1" type="ORF">U27_06489</name>
</gene>
<dbReference type="AlphaFoldDB" id="A0A081C4J9"/>
<evidence type="ECO:0000313" key="2">
    <source>
        <dbReference type="Proteomes" id="UP000030661"/>
    </source>
</evidence>
<protein>
    <submittedName>
        <fullName evidence="1">Uncharacterized protein</fullName>
    </submittedName>
</protein>
<evidence type="ECO:0000313" key="1">
    <source>
        <dbReference type="EMBL" id="GAK59504.1"/>
    </source>
</evidence>
<name>A0A081C4J9_VECG1</name>
<dbReference type="Proteomes" id="UP000030661">
    <property type="component" value="Unassembled WGS sequence"/>
</dbReference>
<dbReference type="HOGENOM" id="CLU_1358228_0_0_0"/>
<proteinExistence type="predicted"/>
<sequence>MGCRRLTGVTYPQASSQWAAIPLMSARSLKKSWCAGSPLHTLNIALLSGRTGMQSSVIGPPPAGNGGKNREIRPEPGFRPVWTLWMTTVLNNRSESSANMRSQRSFDGWLRWTITLSNPRTRFRCRLFRSAATRLPTPSIRPLWMTAAIQSNGETAGLMRVGKKRKKKIGTARRNFVILLDFRIIRWSACRGMRQRLFASG</sequence>
<reference evidence="1" key="1">
    <citation type="journal article" date="2015" name="PeerJ">
        <title>First genomic representation of candidate bacterial phylum KSB3 points to enhanced environmental sensing as a trigger of wastewater bulking.</title>
        <authorList>
            <person name="Sekiguchi Y."/>
            <person name="Ohashi A."/>
            <person name="Parks D.H."/>
            <person name="Yamauchi T."/>
            <person name="Tyson G.W."/>
            <person name="Hugenholtz P."/>
        </authorList>
    </citation>
    <scope>NUCLEOTIDE SEQUENCE [LARGE SCALE GENOMIC DNA]</scope>
</reference>
<dbReference type="EMBL" id="DF820470">
    <property type="protein sequence ID" value="GAK59504.1"/>
    <property type="molecule type" value="Genomic_DNA"/>
</dbReference>
<accession>A0A081C4J9</accession>